<dbReference type="EMBL" id="MK977703">
    <property type="protein sequence ID" value="QDF19547.1"/>
    <property type="molecule type" value="Genomic_DNA"/>
</dbReference>
<protein>
    <recommendedName>
        <fullName evidence="3">Helix-turn-helix DNA-binding domain protein</fullName>
    </recommendedName>
</protein>
<name>A0A4Y6ENF2_9CAUD</name>
<evidence type="ECO:0000313" key="2">
    <source>
        <dbReference type="Proteomes" id="UP000316421"/>
    </source>
</evidence>
<organism evidence="1 2">
    <name type="scientific">Arthrobacter phage Kumotta</name>
    <dbReference type="NCBI Taxonomy" id="2588498"/>
    <lineage>
        <taxon>Viruses</taxon>
        <taxon>Duplodnaviria</taxon>
        <taxon>Heunggongvirae</taxon>
        <taxon>Uroviricota</taxon>
        <taxon>Caudoviricetes</taxon>
        <taxon>Kumottavirus</taxon>
        <taxon>Kumottavirus kumotta</taxon>
    </lineage>
</organism>
<dbReference type="RefSeq" id="YP_010649444.1">
    <property type="nucleotide sequence ID" value="NC_070768.1"/>
</dbReference>
<evidence type="ECO:0000313" key="1">
    <source>
        <dbReference type="EMBL" id="QDF19547.1"/>
    </source>
</evidence>
<keyword evidence="2" id="KW-1185">Reference proteome</keyword>
<accession>A0A4Y6ENF2</accession>
<evidence type="ECO:0008006" key="3">
    <source>
        <dbReference type="Google" id="ProtNLM"/>
    </source>
</evidence>
<proteinExistence type="predicted"/>
<dbReference type="Proteomes" id="UP000316421">
    <property type="component" value="Segment"/>
</dbReference>
<reference evidence="1 2" key="1">
    <citation type="submission" date="2019-05" db="EMBL/GenBank/DDBJ databases">
        <authorList>
            <person name="Randall S.G."/>
            <person name="Ball S.L."/>
            <person name="Breitenberger C.A."/>
            <person name="Daniels C.J."/>
            <person name="Garlena R.A."/>
            <person name="Russell D.A."/>
            <person name="Pope W.H."/>
            <person name="Jacobs-Sera D."/>
            <person name="Hatfull G.F."/>
        </authorList>
    </citation>
    <scope>NUCLEOTIDE SEQUENCE [LARGE SCALE GENOMIC DNA]</scope>
</reference>
<gene>
    <name evidence="1" type="primary">37</name>
    <name evidence="1" type="ORF">SEA_KUMOTTA_37</name>
</gene>
<dbReference type="KEGG" id="vg:77924996"/>
<sequence length="92" mass="10288">MKAAALEQDKESWLEDAVATIIALANSQVYVTADDLRREMREPDHPSWPGRAIVAAKKAGYIERVGYQPSRAKARRYGATALWTKKKAEARS</sequence>
<dbReference type="GeneID" id="77924996"/>